<dbReference type="InterPro" id="IPR041685">
    <property type="entry name" value="AAA_GajA/Old/RecF-like"/>
</dbReference>
<gene>
    <name evidence="2" type="ORF">CO083_00725</name>
</gene>
<accession>A0A2M8DE28</accession>
<sequence>MQNNMFIKSLTIKNLKCFAEDNEALEFNVPDGKTEGSGLNIFVGENGTGKTATLEAINYLTESHFSIQNKLKIFDFHKNTNEITVEAIFDQNFNYKMPETYRGQFFECNGLHFSANQRDRKTPGKLLSPSLSISTSVLNVDQNYKNAEGKQGKSVEAYHKIFDFGKLDGDLNIFYFDKYRTRHITSGTFTTTFDRIVDDLNWKFVKGLKDSQENKEAVMKLANDYFAKMIEVAQKGTGEKISQETKAFFNRDDFEKIKMDFINILWPFSDAFFALREENEATQIPVAKLGSGIEMIFTLLLLRSISNQSKGSIIYLIDEPEISLHPQAQKKLFQLLLQESKDKQVFISSHSSYFTEPSYIKNISRFQKTTGNKIVVHKLKDGSLVSELKENRNFFFRHRDLFFTDAAIFVEGVEDYDRYSKFCEDNAFSNLLGNFYMMNGCDPTLFFENFCNQFGIKFFAIVDKDFSINRSKWARENRKKFTADLKQFIKDKSISFDEKKFDKEITKELTESPRKDDREAEEIELDKTKVLKVKGRDIFVLKSGEVKDYINKDGTVVTEAQNDKIKELKAIFGHIAKDFTTYHSN</sequence>
<evidence type="ECO:0000313" key="3">
    <source>
        <dbReference type="Proteomes" id="UP000229706"/>
    </source>
</evidence>
<evidence type="ECO:0000259" key="1">
    <source>
        <dbReference type="Pfam" id="PF13175"/>
    </source>
</evidence>
<dbReference type="PANTHER" id="PTHR43581">
    <property type="entry name" value="ATP/GTP PHOSPHATASE"/>
    <property type="match status" value="1"/>
</dbReference>
<proteinExistence type="predicted"/>
<dbReference type="Pfam" id="PF13175">
    <property type="entry name" value="AAA_15"/>
    <property type="match status" value="1"/>
</dbReference>
<dbReference type="InterPro" id="IPR027417">
    <property type="entry name" value="P-loop_NTPase"/>
</dbReference>
<organism evidence="2 3">
    <name type="scientific">Candidatus Roizmanbacteria bacterium CG_4_9_14_0_8_um_filter_34_12</name>
    <dbReference type="NCBI Taxonomy" id="1974840"/>
    <lineage>
        <taxon>Bacteria</taxon>
        <taxon>Candidatus Roizmaniibacteriota</taxon>
    </lineage>
</organism>
<dbReference type="Gene3D" id="3.40.50.300">
    <property type="entry name" value="P-loop containing nucleotide triphosphate hydrolases"/>
    <property type="match status" value="1"/>
</dbReference>
<evidence type="ECO:0000313" key="2">
    <source>
        <dbReference type="EMBL" id="PJB89435.1"/>
    </source>
</evidence>
<dbReference type="InterPro" id="IPR051396">
    <property type="entry name" value="Bact_Antivir_Def_Nuclease"/>
</dbReference>
<reference evidence="3" key="1">
    <citation type="submission" date="2017-09" db="EMBL/GenBank/DDBJ databases">
        <title>Depth-based differentiation of microbial function through sediment-hosted aquifers and enrichment of novel symbionts in the deep terrestrial subsurface.</title>
        <authorList>
            <person name="Probst A.J."/>
            <person name="Ladd B."/>
            <person name="Jarett J.K."/>
            <person name="Geller-Mcgrath D.E."/>
            <person name="Sieber C.M.K."/>
            <person name="Emerson J.B."/>
            <person name="Anantharaman K."/>
            <person name="Thomas B.C."/>
            <person name="Malmstrom R."/>
            <person name="Stieglmeier M."/>
            <person name="Klingl A."/>
            <person name="Woyke T."/>
            <person name="Ryan C.M."/>
            <person name="Banfield J.F."/>
        </authorList>
    </citation>
    <scope>NUCLEOTIDE SEQUENCE [LARGE SCALE GENOMIC DNA]</scope>
</reference>
<dbReference type="Proteomes" id="UP000229706">
    <property type="component" value="Unassembled WGS sequence"/>
</dbReference>
<name>A0A2M8DE28_9BACT</name>
<dbReference type="AlphaFoldDB" id="A0A2M8DE28"/>
<feature type="domain" description="Endonuclease GajA/Old nuclease/RecF-like AAA" evidence="1">
    <location>
        <begin position="5"/>
        <end position="354"/>
    </location>
</feature>
<dbReference type="SUPFAM" id="SSF52540">
    <property type="entry name" value="P-loop containing nucleoside triphosphate hydrolases"/>
    <property type="match status" value="1"/>
</dbReference>
<comment type="caution">
    <text evidence="2">The sequence shown here is derived from an EMBL/GenBank/DDBJ whole genome shotgun (WGS) entry which is preliminary data.</text>
</comment>
<protein>
    <recommendedName>
        <fullName evidence="1">Endonuclease GajA/Old nuclease/RecF-like AAA domain-containing protein</fullName>
    </recommendedName>
</protein>
<dbReference type="EMBL" id="PFTH01000031">
    <property type="protein sequence ID" value="PJB89435.1"/>
    <property type="molecule type" value="Genomic_DNA"/>
</dbReference>
<dbReference type="PANTHER" id="PTHR43581:SF4">
    <property type="entry name" value="ATP_GTP PHOSPHATASE"/>
    <property type="match status" value="1"/>
</dbReference>